<organism evidence="2 3">
    <name type="scientific">Anisodus tanguticus</name>
    <dbReference type="NCBI Taxonomy" id="243964"/>
    <lineage>
        <taxon>Eukaryota</taxon>
        <taxon>Viridiplantae</taxon>
        <taxon>Streptophyta</taxon>
        <taxon>Embryophyta</taxon>
        <taxon>Tracheophyta</taxon>
        <taxon>Spermatophyta</taxon>
        <taxon>Magnoliopsida</taxon>
        <taxon>eudicotyledons</taxon>
        <taxon>Gunneridae</taxon>
        <taxon>Pentapetalae</taxon>
        <taxon>asterids</taxon>
        <taxon>lamiids</taxon>
        <taxon>Solanales</taxon>
        <taxon>Solanaceae</taxon>
        <taxon>Solanoideae</taxon>
        <taxon>Hyoscyameae</taxon>
        <taxon>Anisodus</taxon>
    </lineage>
</organism>
<name>A0AAE1UR11_9SOLA</name>
<evidence type="ECO:0000313" key="3">
    <source>
        <dbReference type="Proteomes" id="UP001291623"/>
    </source>
</evidence>
<gene>
    <name evidence="2" type="ORF">RND71_039849</name>
</gene>
<keyword evidence="3" id="KW-1185">Reference proteome</keyword>
<proteinExistence type="predicted"/>
<dbReference type="EMBL" id="JAVYJV010000022">
    <property type="protein sequence ID" value="KAK4341348.1"/>
    <property type="molecule type" value="Genomic_DNA"/>
</dbReference>
<sequence>MAQKMNLNLSSPVVESMQAQGAQTQDVTHAYNGIVPRDLEVQKPDLAPVHQGKKELDVNKTIENQGWREKLARPGPNRITSSVVQLQLFWRLHRYLWSFQLCTDMRDMKLVRRETISPFINATIANFPAFRRIGNIIHLYQGKGSISLPPPLASLNINSNRRIPASYEGVRPILVWREIMVVQFDVVIICAYMNMFIRIMKSRFFDLSSQSTRNCSVYGYKLMQKAIAKSSHYLDESLRASNLRASPGLCTPKTSRSLSRLGREGSLDSKSPAHSRLALDKTETRKEFQKSLEAWRKIQPVSEDGAAAQPMRANITFIRTEVVLRCCVCILAARAANKTAVCCQNIWGIPTIREERRREGERERGRREGLKRYLSNGDVNYPVTQIDDPRYIRRLCAGQKK</sequence>
<feature type="region of interest" description="Disordered" evidence="1">
    <location>
        <begin position="247"/>
        <end position="280"/>
    </location>
</feature>
<comment type="caution">
    <text evidence="2">The sequence shown here is derived from an EMBL/GenBank/DDBJ whole genome shotgun (WGS) entry which is preliminary data.</text>
</comment>
<protein>
    <submittedName>
        <fullName evidence="2">Uncharacterized protein</fullName>
    </submittedName>
</protein>
<dbReference type="Proteomes" id="UP001291623">
    <property type="component" value="Unassembled WGS sequence"/>
</dbReference>
<accession>A0AAE1UR11</accession>
<dbReference type="AlphaFoldDB" id="A0AAE1UR11"/>
<reference evidence="2" key="1">
    <citation type="submission" date="2023-12" db="EMBL/GenBank/DDBJ databases">
        <title>Genome assembly of Anisodus tanguticus.</title>
        <authorList>
            <person name="Wang Y.-J."/>
        </authorList>
    </citation>
    <scope>NUCLEOTIDE SEQUENCE</scope>
    <source>
        <strain evidence="2">KB-2021</strain>
        <tissue evidence="2">Leaf</tissue>
    </source>
</reference>
<evidence type="ECO:0000313" key="2">
    <source>
        <dbReference type="EMBL" id="KAK4341348.1"/>
    </source>
</evidence>
<evidence type="ECO:0000256" key="1">
    <source>
        <dbReference type="SAM" id="MobiDB-lite"/>
    </source>
</evidence>